<dbReference type="GO" id="GO:0039648">
    <property type="term" value="P:symbiont-mediated perturbation of host ubiquitin-like protein modification"/>
    <property type="evidence" value="ECO:0007669"/>
    <property type="project" value="UniProtKB-UniRule"/>
</dbReference>
<evidence type="ECO:0000256" key="5">
    <source>
        <dbReference type="ARBA" id="ARBA00022632"/>
    </source>
</evidence>
<dbReference type="PROSITE" id="PS51257">
    <property type="entry name" value="PROKAR_LIPOPROTEIN"/>
    <property type="match status" value="1"/>
</dbReference>
<name>I6MRG2_9PAPI</name>
<feature type="zinc finger region" evidence="16">
    <location>
        <begin position="27"/>
        <end position="63"/>
    </location>
</feature>
<dbReference type="GO" id="GO:0052170">
    <property type="term" value="P:symbiont-mediated suppression of host innate immune response"/>
    <property type="evidence" value="ECO:0007669"/>
    <property type="project" value="UniProtKB-KW"/>
</dbReference>
<feature type="zinc finger region" evidence="16">
    <location>
        <begin position="100"/>
        <end position="136"/>
    </location>
</feature>
<comment type="caution">
    <text evidence="16">Lacks conserved residue(s) required for the propagation of feature annotation.</text>
</comment>
<dbReference type="HAMAP" id="MF_04006">
    <property type="entry name" value="HPV_E6"/>
    <property type="match status" value="1"/>
</dbReference>
<evidence type="ECO:0000256" key="7">
    <source>
        <dbReference type="ARBA" id="ARBA00022771"/>
    </source>
</evidence>
<comment type="similarity">
    <text evidence="1 16 17">Belongs to the papillomaviridae E6 protein family.</text>
</comment>
<keyword evidence="2 16" id="KW-0244">Early protein</keyword>
<keyword evidence="11 16" id="KW-0010">Activator</keyword>
<reference evidence="18 19" key="1">
    <citation type="submission" date="2010-07" db="EMBL/GenBank/DDBJ databases">
        <title>Survey of HPV infection in oral cavity reveals abundant novel beta and gamma HPV types.</title>
        <authorList>
            <person name="Chen Z."/>
            <person name="Sun C."/>
            <person name="Bottalico D."/>
            <person name="Burk R."/>
        </authorList>
    </citation>
    <scope>NUCLEOTIDE SEQUENCE [LARGE SCALE GENOMIC DNA]</scope>
    <source>
        <strain evidence="18">GH659</strain>
    </source>
</reference>
<dbReference type="GO" id="GO:0003677">
    <property type="term" value="F:DNA binding"/>
    <property type="evidence" value="ECO:0007669"/>
    <property type="project" value="UniProtKB-UniRule"/>
</dbReference>
<dbReference type="Gene3D" id="3.30.240.40">
    <property type="entry name" value="E6 early regulatory protein"/>
    <property type="match status" value="2"/>
</dbReference>
<dbReference type="GO" id="GO:0039502">
    <property type="term" value="P:symbiont-mediated suppression of host type I interferon-mediated signaling pathway"/>
    <property type="evidence" value="ECO:0007669"/>
    <property type="project" value="UniProtKB-UniRule"/>
</dbReference>
<comment type="subunit">
    <text evidence="16">Forms homodimers. Interacts with ubiquitin-protein ligase UBE3A/E6-AP; this interaction stimulates UBE3A ubiquitin activity. Interacts with host BAK1.</text>
</comment>
<dbReference type="SUPFAM" id="SSF161229">
    <property type="entry name" value="E6 C-terminal domain-like"/>
    <property type="match status" value="2"/>
</dbReference>
<keyword evidence="10 16" id="KW-0238">DNA-binding</keyword>
<dbReference type="GO" id="GO:0006355">
    <property type="term" value="P:regulation of DNA-templated transcription"/>
    <property type="evidence" value="ECO:0007669"/>
    <property type="project" value="UniProtKB-UniRule"/>
</dbReference>
<protein>
    <recommendedName>
        <fullName evidence="16 17">Protein E6</fullName>
    </recommendedName>
</protein>
<gene>
    <name evidence="16 18" type="primary">E6</name>
</gene>
<evidence type="ECO:0000256" key="8">
    <source>
        <dbReference type="ARBA" id="ARBA00022833"/>
    </source>
</evidence>
<keyword evidence="8 16" id="KW-0862">Zinc</keyword>
<organism evidence="18 19">
    <name type="scientific">human papillomavirus 147</name>
    <dbReference type="NCBI Taxonomy" id="1070420"/>
    <lineage>
        <taxon>Viruses</taxon>
        <taxon>Monodnaviria</taxon>
        <taxon>Shotokuvirae</taxon>
        <taxon>Cossaviricota</taxon>
        <taxon>Papovaviricetes</taxon>
        <taxon>Zurhausenvirales</taxon>
        <taxon>Papillomaviridae</taxon>
        <taxon>Firstpapillomavirinae</taxon>
        <taxon>Gammapapillomavirus</taxon>
        <taxon>Gammapapillomavirus 8</taxon>
    </lineage>
</organism>
<evidence type="ECO:0000256" key="6">
    <source>
        <dbReference type="ARBA" id="ARBA00022723"/>
    </source>
</evidence>
<evidence type="ECO:0000256" key="16">
    <source>
        <dbReference type="HAMAP-Rule" id="MF_04006"/>
    </source>
</evidence>
<evidence type="ECO:0000313" key="18">
    <source>
        <dbReference type="EMBL" id="AEM24677.1"/>
    </source>
</evidence>
<dbReference type="InterPro" id="IPR038575">
    <property type="entry name" value="E6_sf"/>
</dbReference>
<evidence type="ECO:0000256" key="17">
    <source>
        <dbReference type="RuleBase" id="RU363123"/>
    </source>
</evidence>
<dbReference type="GO" id="GO:0006351">
    <property type="term" value="P:DNA-templated transcription"/>
    <property type="evidence" value="ECO:0007669"/>
    <property type="project" value="UniProtKB-UniRule"/>
</dbReference>
<evidence type="ECO:0000256" key="12">
    <source>
        <dbReference type="ARBA" id="ARBA00023163"/>
    </source>
</evidence>
<evidence type="ECO:0000313" key="19">
    <source>
        <dbReference type="Proteomes" id="UP000112284"/>
    </source>
</evidence>
<evidence type="ECO:0000256" key="10">
    <source>
        <dbReference type="ARBA" id="ARBA00023125"/>
    </source>
</evidence>
<keyword evidence="13 16" id="KW-1035">Host cytoplasm</keyword>
<keyword evidence="5 16" id="KW-1090">Inhibition of host innate immune response by virus</keyword>
<comment type="function">
    <text evidence="16">Plays a major role in the induction and maintenance of cellular transformation. E6 associates with host UBE3A/E6-AP ubiquitin-protein ligase and modulates its activity. Protects host keratinocytes from apoptosis by mediating the degradation of host BAK1. May also inhibit host immune response.</text>
</comment>
<comment type="subcellular location">
    <subcellularLocation>
        <location evidence="16 17">Host cytoplasm</location>
    </subcellularLocation>
    <subcellularLocation>
        <location evidence="16 17">Host nucleus</location>
    </subcellularLocation>
</comment>
<keyword evidence="14 16" id="KW-0899">Viral immunoevasion</keyword>
<keyword evidence="15 16" id="KW-1119">Modulation of host cell apoptosis by virus</keyword>
<dbReference type="Proteomes" id="UP000112284">
    <property type="component" value="Segment"/>
</dbReference>
<dbReference type="GO" id="GO:0042025">
    <property type="term" value="C:host cell nucleus"/>
    <property type="evidence" value="ECO:0007669"/>
    <property type="project" value="UniProtKB-SubCell"/>
</dbReference>
<proteinExistence type="inferred from homology"/>
<evidence type="ECO:0000256" key="13">
    <source>
        <dbReference type="ARBA" id="ARBA00023200"/>
    </source>
</evidence>
<accession>I6MRG2</accession>
<dbReference type="GO" id="GO:0008270">
    <property type="term" value="F:zinc ion binding"/>
    <property type="evidence" value="ECO:0007669"/>
    <property type="project" value="UniProtKB-KW"/>
</dbReference>
<evidence type="ECO:0000256" key="14">
    <source>
        <dbReference type="ARBA" id="ARBA00023280"/>
    </source>
</evidence>
<keyword evidence="3 16" id="KW-1048">Host nucleus</keyword>
<evidence type="ECO:0000256" key="2">
    <source>
        <dbReference type="ARBA" id="ARBA00022518"/>
    </source>
</evidence>
<dbReference type="GO" id="GO:0030430">
    <property type="term" value="C:host cell cytoplasm"/>
    <property type="evidence" value="ECO:0007669"/>
    <property type="project" value="UniProtKB-SubCell"/>
</dbReference>
<dbReference type="InterPro" id="IPR001334">
    <property type="entry name" value="E6"/>
</dbReference>
<sequence>MASEQLRTLEDYCSYFDCSFFNVHLPCIFCSCVLTAQDLASFACKNLSLVFRNSQYFACCINCCRLSARHEFDKYYQCHIRSVNIETFSETRLHALCVRCYNCLKKLDIAEKYDVVCRDGYFHLVRSQWRALCRDCIPK</sequence>
<keyword evidence="6 16" id="KW-0479">Metal-binding</keyword>
<keyword evidence="12 16" id="KW-0804">Transcription</keyword>
<keyword evidence="9 16" id="KW-0805">Transcription regulation</keyword>
<keyword evidence="7 16" id="KW-0863">Zinc-finger</keyword>
<dbReference type="EMBL" id="HM999999">
    <property type="protein sequence ID" value="AEM24677.1"/>
    <property type="molecule type" value="Genomic_DNA"/>
</dbReference>
<dbReference type="GO" id="GO:0052150">
    <property type="term" value="P:symbiont-mediated perturbation of host apoptosis"/>
    <property type="evidence" value="ECO:0007669"/>
    <property type="project" value="UniProtKB-KW"/>
</dbReference>
<evidence type="ECO:0000256" key="3">
    <source>
        <dbReference type="ARBA" id="ARBA00022562"/>
    </source>
</evidence>
<keyword evidence="4 16" id="KW-0945">Host-virus interaction</keyword>
<evidence type="ECO:0000256" key="11">
    <source>
        <dbReference type="ARBA" id="ARBA00023159"/>
    </source>
</evidence>
<evidence type="ECO:0000256" key="4">
    <source>
        <dbReference type="ARBA" id="ARBA00022581"/>
    </source>
</evidence>
<dbReference type="Pfam" id="PF00518">
    <property type="entry name" value="E6"/>
    <property type="match status" value="1"/>
</dbReference>
<evidence type="ECO:0000256" key="9">
    <source>
        <dbReference type="ARBA" id="ARBA00023015"/>
    </source>
</evidence>
<evidence type="ECO:0000256" key="15">
    <source>
        <dbReference type="ARBA" id="ARBA00023323"/>
    </source>
</evidence>
<evidence type="ECO:0000256" key="1">
    <source>
        <dbReference type="ARBA" id="ARBA00006346"/>
    </source>
</evidence>